<keyword evidence="2" id="KW-0217">Developmental protein</keyword>
<evidence type="ECO:0000256" key="2">
    <source>
        <dbReference type="ARBA" id="ARBA00022473"/>
    </source>
</evidence>
<keyword evidence="7 9" id="KW-0539">Nucleus</keyword>
<dbReference type="GO" id="GO:0005634">
    <property type="term" value="C:nucleus"/>
    <property type="evidence" value="ECO:0007669"/>
    <property type="project" value="UniProtKB-SubCell"/>
</dbReference>
<keyword evidence="6" id="KW-0804">Transcription</keyword>
<keyword evidence="4 9" id="KW-0238">DNA-binding</keyword>
<reference evidence="13 14" key="1">
    <citation type="journal article" date="2023" name="Hortic Res">
        <title>Pangenome of water caltrop reveals structural variations and asymmetric subgenome divergence after allopolyploidization.</title>
        <authorList>
            <person name="Zhang X."/>
            <person name="Chen Y."/>
            <person name="Wang L."/>
            <person name="Yuan Y."/>
            <person name="Fang M."/>
            <person name="Shi L."/>
            <person name="Lu R."/>
            <person name="Comes H.P."/>
            <person name="Ma Y."/>
            <person name="Chen Y."/>
            <person name="Huang G."/>
            <person name="Zhou Y."/>
            <person name="Zheng Z."/>
            <person name="Qiu Y."/>
        </authorList>
    </citation>
    <scope>NUCLEOTIDE SEQUENCE [LARGE SCALE GENOMIC DNA]</scope>
    <source>
        <tissue evidence="13">Mature leaves and different stages of flower and fruit</tissue>
    </source>
</reference>
<evidence type="ECO:0000256" key="5">
    <source>
        <dbReference type="ARBA" id="ARBA00023155"/>
    </source>
</evidence>
<evidence type="ECO:0000256" key="4">
    <source>
        <dbReference type="ARBA" id="ARBA00023125"/>
    </source>
</evidence>
<feature type="domain" description="Homeobox" evidence="12">
    <location>
        <begin position="97"/>
        <end position="152"/>
    </location>
</feature>
<dbReference type="EMBL" id="JAXQNO010000016">
    <property type="protein sequence ID" value="KAK4781482.1"/>
    <property type="molecule type" value="Genomic_DNA"/>
</dbReference>
<dbReference type="GO" id="GO:0003677">
    <property type="term" value="F:DNA binding"/>
    <property type="evidence" value="ECO:0007669"/>
    <property type="project" value="UniProtKB-UniRule"/>
</dbReference>
<dbReference type="Pfam" id="PF00046">
    <property type="entry name" value="Homeodomain"/>
    <property type="match status" value="1"/>
</dbReference>
<evidence type="ECO:0000256" key="3">
    <source>
        <dbReference type="ARBA" id="ARBA00023015"/>
    </source>
</evidence>
<dbReference type="InterPro" id="IPR009057">
    <property type="entry name" value="Homeodomain-like_sf"/>
</dbReference>
<dbReference type="CDD" id="cd00086">
    <property type="entry name" value="homeodomain"/>
    <property type="match status" value="1"/>
</dbReference>
<dbReference type="InterPro" id="IPR001356">
    <property type="entry name" value="HD"/>
</dbReference>
<evidence type="ECO:0000256" key="11">
    <source>
        <dbReference type="SAM" id="MobiDB-lite"/>
    </source>
</evidence>
<comment type="similarity">
    <text evidence="8">Belongs to the WUS homeobox family.</text>
</comment>
<dbReference type="SMART" id="SM00389">
    <property type="entry name" value="HOX"/>
    <property type="match status" value="1"/>
</dbReference>
<keyword evidence="5 9" id="KW-0371">Homeobox</keyword>
<sequence length="412" mass="46604">MWMVDYNDKGDIYMVDPFNGPNLRPLAPRPISSATLNCGINGSAISPMPCLSHLHHGCADVFTPNPNNIGMVPEQGNKEFNHHHHHQVLVSSRWNPTPEQLRTLEELYRHGMRTPSADQIQQITVQLRRYGKIEGKNVFYWFQNHKARERQKRRREMESSNHQNTNGGGHREVEIIGRKGTCEWRSSGGEGACNKTLLGVGNEQNGRANKDTNDSNNWAPPPMNCSIPPEEPATSTALQKTMTKDGGEHRPSEQIDHRHLMMINGSGEHQRRRNVIKTWPRMVQHHVLSYPPPPPAHLINTPIMDPKLVNINKPLSNRHLTGFFIAPAAQAPPPPPPYSHLMHEDIFINSHLLATMDEDEDEEDSSQTLQLFPLPSGESYANRKETSDMSVSVINSPATHPHQFFEFLPLKN</sequence>
<evidence type="ECO:0000313" key="13">
    <source>
        <dbReference type="EMBL" id="KAK4781482.1"/>
    </source>
</evidence>
<evidence type="ECO:0000256" key="9">
    <source>
        <dbReference type="PROSITE-ProRule" id="PRU00108"/>
    </source>
</evidence>
<dbReference type="FunFam" id="1.10.10.60:FF:000146">
    <property type="entry name" value="WUSCHEL-related homeobox 4"/>
    <property type="match status" value="1"/>
</dbReference>
<dbReference type="SUPFAM" id="SSF46689">
    <property type="entry name" value="Homeodomain-like"/>
    <property type="match status" value="1"/>
</dbReference>
<dbReference type="GO" id="GO:0099402">
    <property type="term" value="P:plant organ development"/>
    <property type="evidence" value="ECO:0007669"/>
    <property type="project" value="InterPro"/>
</dbReference>
<evidence type="ECO:0000259" key="12">
    <source>
        <dbReference type="PROSITE" id="PS50071"/>
    </source>
</evidence>
<evidence type="ECO:0000256" key="6">
    <source>
        <dbReference type="ARBA" id="ARBA00023163"/>
    </source>
</evidence>
<dbReference type="PANTHER" id="PTHR45940:SF13">
    <property type="entry name" value="WUSCHEL-RELATED HOMEOBOX 1"/>
    <property type="match status" value="1"/>
</dbReference>
<dbReference type="GO" id="GO:0003700">
    <property type="term" value="F:DNA-binding transcription factor activity"/>
    <property type="evidence" value="ECO:0007669"/>
    <property type="project" value="InterPro"/>
</dbReference>
<dbReference type="PANTHER" id="PTHR45940">
    <property type="entry name" value="WUSCHEL-RELATED HOMEOBOX 1-RELATED"/>
    <property type="match status" value="1"/>
</dbReference>
<feature type="region of interest" description="Disordered" evidence="11">
    <location>
        <begin position="147"/>
        <end position="173"/>
    </location>
</feature>
<dbReference type="Gene3D" id="1.10.10.60">
    <property type="entry name" value="Homeodomain-like"/>
    <property type="match status" value="1"/>
</dbReference>
<feature type="DNA-binding region" description="Homeobox" evidence="9">
    <location>
        <begin position="99"/>
        <end position="153"/>
    </location>
</feature>
<feature type="region of interest" description="Disordered" evidence="11">
    <location>
        <begin position="357"/>
        <end position="384"/>
    </location>
</feature>
<name>A0AAN7L809_TRANT</name>
<evidence type="ECO:0000256" key="1">
    <source>
        <dbReference type="ARBA" id="ARBA00004123"/>
    </source>
</evidence>
<protein>
    <recommendedName>
        <fullName evidence="12">Homeobox domain-containing protein</fullName>
    </recommendedName>
</protein>
<keyword evidence="3" id="KW-0805">Transcription regulation</keyword>
<evidence type="ECO:0000256" key="8">
    <source>
        <dbReference type="ARBA" id="ARBA00024040"/>
    </source>
</evidence>
<dbReference type="AlphaFoldDB" id="A0AAN7L809"/>
<organism evidence="13 14">
    <name type="scientific">Trapa natans</name>
    <name type="common">Water chestnut</name>
    <dbReference type="NCBI Taxonomy" id="22666"/>
    <lineage>
        <taxon>Eukaryota</taxon>
        <taxon>Viridiplantae</taxon>
        <taxon>Streptophyta</taxon>
        <taxon>Embryophyta</taxon>
        <taxon>Tracheophyta</taxon>
        <taxon>Spermatophyta</taxon>
        <taxon>Magnoliopsida</taxon>
        <taxon>eudicotyledons</taxon>
        <taxon>Gunneridae</taxon>
        <taxon>Pentapetalae</taxon>
        <taxon>rosids</taxon>
        <taxon>malvids</taxon>
        <taxon>Myrtales</taxon>
        <taxon>Lythraceae</taxon>
        <taxon>Trapa</taxon>
    </lineage>
</organism>
<evidence type="ECO:0000256" key="10">
    <source>
        <dbReference type="RuleBase" id="RU000682"/>
    </source>
</evidence>
<evidence type="ECO:0000313" key="14">
    <source>
        <dbReference type="Proteomes" id="UP001346149"/>
    </source>
</evidence>
<accession>A0AAN7L809</accession>
<comment type="caution">
    <text evidence="13">The sequence shown here is derived from an EMBL/GenBank/DDBJ whole genome shotgun (WGS) entry which is preliminary data.</text>
</comment>
<proteinExistence type="inferred from homology"/>
<dbReference type="PROSITE" id="PS50071">
    <property type="entry name" value="HOMEOBOX_2"/>
    <property type="match status" value="1"/>
</dbReference>
<dbReference type="Proteomes" id="UP001346149">
    <property type="component" value="Unassembled WGS sequence"/>
</dbReference>
<evidence type="ECO:0000256" key="7">
    <source>
        <dbReference type="ARBA" id="ARBA00023242"/>
    </source>
</evidence>
<gene>
    <name evidence="13" type="ORF">SAY86_015584</name>
</gene>
<dbReference type="InterPro" id="IPR044555">
    <property type="entry name" value="WUSCHEL-like"/>
</dbReference>
<comment type="subcellular location">
    <subcellularLocation>
        <location evidence="1 9 10">Nucleus</location>
    </subcellularLocation>
</comment>
<keyword evidence="14" id="KW-1185">Reference proteome</keyword>